<dbReference type="SMART" id="SM00830">
    <property type="entry name" value="CM_2"/>
    <property type="match status" value="1"/>
</dbReference>
<dbReference type="KEGG" id="vg:26622835"/>
<organism evidence="2 3">
    <name type="scientific">Proteus phage vB_PmiM_Pm5461</name>
    <dbReference type="NCBI Taxonomy" id="1636250"/>
    <lineage>
        <taxon>Viruses</taxon>
        <taxon>Duplodnaviria</taxon>
        <taxon>Heunggongvirae</taxon>
        <taxon>Uroviricota</taxon>
        <taxon>Caudoviricetes</taxon>
        <taxon>Pantevenvirales</taxon>
        <taxon>Straboviridae</taxon>
        <taxon>Bragavirus</taxon>
        <taxon>Bragavirus pm5461</taxon>
    </lineage>
</organism>
<dbReference type="GeneID" id="26622835"/>
<dbReference type="Gene3D" id="1.20.59.10">
    <property type="entry name" value="Chorismate mutase"/>
    <property type="match status" value="1"/>
</dbReference>
<dbReference type="InterPro" id="IPR036979">
    <property type="entry name" value="CM_dom_sf"/>
</dbReference>
<dbReference type="Pfam" id="PF01817">
    <property type="entry name" value="CM_2"/>
    <property type="match status" value="1"/>
</dbReference>
<dbReference type="InterPro" id="IPR002701">
    <property type="entry name" value="CM_II_prokaryot"/>
</dbReference>
<dbReference type="GO" id="GO:0004106">
    <property type="term" value="F:chorismate mutase activity"/>
    <property type="evidence" value="ECO:0007669"/>
    <property type="project" value="InterPro"/>
</dbReference>
<feature type="domain" description="Chorismate mutase" evidence="1">
    <location>
        <begin position="48"/>
        <end position="128"/>
    </location>
</feature>
<name>A0A0G2SS33_9CAUD</name>
<dbReference type="SUPFAM" id="SSF48600">
    <property type="entry name" value="Chorismate mutase II"/>
    <property type="match status" value="1"/>
</dbReference>
<dbReference type="PROSITE" id="PS51168">
    <property type="entry name" value="CHORISMATE_MUT_2"/>
    <property type="match status" value="1"/>
</dbReference>
<accession>A0A0G2SS33</accession>
<dbReference type="Proteomes" id="UP000202749">
    <property type="component" value="Segment"/>
</dbReference>
<dbReference type="GO" id="GO:0046417">
    <property type="term" value="P:chorismate metabolic process"/>
    <property type="evidence" value="ECO:0007669"/>
    <property type="project" value="InterPro"/>
</dbReference>
<keyword evidence="3" id="KW-1185">Reference proteome</keyword>
<evidence type="ECO:0000259" key="1">
    <source>
        <dbReference type="PROSITE" id="PS51168"/>
    </source>
</evidence>
<evidence type="ECO:0000313" key="2">
    <source>
        <dbReference type="EMBL" id="AKA61898.1"/>
    </source>
</evidence>
<proteinExistence type="predicted"/>
<sequence length="128" mass="14905">MKCESFWPPRTPKIFLNKDYPGIDIPPIPKELIKNISSSMAKDWIKDLNDKESLEKDRKSIEEIDKQMIDLFNKRNKLAIKIGQTKKANHLPIYNGQVEEKKLLNTPPEAQPLIIFLMQYSKKLQGLL</sequence>
<evidence type="ECO:0000313" key="3">
    <source>
        <dbReference type="Proteomes" id="UP000202749"/>
    </source>
</evidence>
<reference evidence="2 3" key="1">
    <citation type="submission" date="2015-03" db="EMBL/GenBank/DDBJ databases">
        <authorList>
            <person name="Melo L.D.R."/>
            <person name="Veiga P."/>
            <person name="Cerca N."/>
            <person name="Kropinski A.M."/>
            <person name="Azeredo J."/>
            <person name="Almeida C."/>
            <person name="Sillankorva S."/>
        </authorList>
    </citation>
    <scope>NUCLEOTIDE SEQUENCE [LARGE SCALE GENOMIC DNA]</scope>
</reference>
<protein>
    <recommendedName>
        <fullName evidence="1">Chorismate mutase domain-containing protein</fullName>
    </recommendedName>
</protein>
<gene>
    <name evidence="2" type="ORF">Pm5461_036</name>
</gene>
<dbReference type="InterPro" id="IPR036263">
    <property type="entry name" value="Chorismate_II_sf"/>
</dbReference>
<dbReference type="RefSeq" id="YP_009195454.1">
    <property type="nucleotide sequence ID" value="NC_028762.1"/>
</dbReference>
<dbReference type="EMBL" id="KP890823">
    <property type="protein sequence ID" value="AKA61898.1"/>
    <property type="molecule type" value="Genomic_DNA"/>
</dbReference>